<dbReference type="SUPFAM" id="SSF81296">
    <property type="entry name" value="E set domains"/>
    <property type="match status" value="1"/>
</dbReference>
<reference evidence="3 4" key="1">
    <citation type="submission" date="2016-12" db="EMBL/GenBank/DDBJ databases">
        <authorList>
            <person name="Song W.-J."/>
            <person name="Kurnit D.M."/>
        </authorList>
    </citation>
    <scope>NUCLEOTIDE SEQUENCE [LARGE SCALE GENOMIC DNA]</scope>
    <source>
        <strain evidence="3 4">DSM 12503</strain>
    </source>
</reference>
<keyword evidence="1" id="KW-0732">Signal</keyword>
<dbReference type="CDD" id="cd06543">
    <property type="entry name" value="GH18_PF-ChiA-like"/>
    <property type="match status" value="1"/>
</dbReference>
<accession>A0A1M7YIU1</accession>
<dbReference type="InterPro" id="IPR014756">
    <property type="entry name" value="Ig_E-set"/>
</dbReference>
<dbReference type="SUPFAM" id="SSF51445">
    <property type="entry name" value="(Trans)glycosidases"/>
    <property type="match status" value="1"/>
</dbReference>
<feature type="signal peptide" evidence="1">
    <location>
        <begin position="1"/>
        <end position="27"/>
    </location>
</feature>
<keyword evidence="4" id="KW-1185">Reference proteome</keyword>
<dbReference type="InterPro" id="IPR001223">
    <property type="entry name" value="Glyco_hydro18_cat"/>
</dbReference>
<organism evidence="3 4">
    <name type="scientific">Anaerocolumna xylanovorans DSM 12503</name>
    <dbReference type="NCBI Taxonomy" id="1121345"/>
    <lineage>
        <taxon>Bacteria</taxon>
        <taxon>Bacillati</taxon>
        <taxon>Bacillota</taxon>
        <taxon>Clostridia</taxon>
        <taxon>Lachnospirales</taxon>
        <taxon>Lachnospiraceae</taxon>
        <taxon>Anaerocolumna</taxon>
    </lineage>
</organism>
<dbReference type="Proteomes" id="UP000184612">
    <property type="component" value="Unassembled WGS sequence"/>
</dbReference>
<dbReference type="PANTHER" id="PTHR42976:SF1">
    <property type="entry name" value="GH18 DOMAIN-CONTAINING PROTEIN-RELATED"/>
    <property type="match status" value="1"/>
</dbReference>
<dbReference type="PANTHER" id="PTHR42976">
    <property type="entry name" value="BIFUNCTIONAL CHITINASE/LYSOZYME-RELATED"/>
    <property type="match status" value="1"/>
</dbReference>
<dbReference type="InterPro" id="IPR013783">
    <property type="entry name" value="Ig-like_fold"/>
</dbReference>
<dbReference type="RefSeq" id="WP_073590322.1">
    <property type="nucleotide sequence ID" value="NZ_FRFD01000011.1"/>
</dbReference>
<gene>
    <name evidence="3" type="ORF">SAMN02745217_03677</name>
</gene>
<dbReference type="OrthoDB" id="9812811at2"/>
<dbReference type="Gene3D" id="2.60.40.10">
    <property type="entry name" value="Immunoglobulins"/>
    <property type="match status" value="1"/>
</dbReference>
<dbReference type="EMBL" id="FRFD01000011">
    <property type="protein sequence ID" value="SHO52491.1"/>
    <property type="molecule type" value="Genomic_DNA"/>
</dbReference>
<feature type="chain" id="PRO_5039530247" evidence="1">
    <location>
        <begin position="28"/>
        <end position="436"/>
    </location>
</feature>
<protein>
    <submittedName>
        <fullName evidence="3">Chitinase A, N-terminal domain</fullName>
    </submittedName>
</protein>
<evidence type="ECO:0000313" key="4">
    <source>
        <dbReference type="Proteomes" id="UP000184612"/>
    </source>
</evidence>
<dbReference type="InterPro" id="IPR052750">
    <property type="entry name" value="GH18_Chitinase"/>
</dbReference>
<dbReference type="GO" id="GO:0005975">
    <property type="term" value="P:carbohydrate metabolic process"/>
    <property type="evidence" value="ECO:0007669"/>
    <property type="project" value="InterPro"/>
</dbReference>
<dbReference type="AlphaFoldDB" id="A0A1M7YIU1"/>
<feature type="domain" description="GH18" evidence="2">
    <location>
        <begin position="133"/>
        <end position="436"/>
    </location>
</feature>
<dbReference type="Pfam" id="PF00704">
    <property type="entry name" value="Glyco_hydro_18"/>
    <property type="match status" value="1"/>
</dbReference>
<dbReference type="PROSITE" id="PS51910">
    <property type="entry name" value="GH18_2"/>
    <property type="match status" value="1"/>
</dbReference>
<dbReference type="InterPro" id="IPR017853">
    <property type="entry name" value="GH"/>
</dbReference>
<dbReference type="STRING" id="1121345.SAMN02745217_03677"/>
<evidence type="ECO:0000256" key="1">
    <source>
        <dbReference type="SAM" id="SignalP"/>
    </source>
</evidence>
<evidence type="ECO:0000259" key="2">
    <source>
        <dbReference type="PROSITE" id="PS51910"/>
    </source>
</evidence>
<evidence type="ECO:0000313" key="3">
    <source>
        <dbReference type="EMBL" id="SHO52491.1"/>
    </source>
</evidence>
<sequence>MRKNRIFRKIIPLLLCLVMLNCIYVFASASASGAPGAANISHDNWDGDGNYTITMNMWWGNNGTSWTLYENNTAILTEALTDNSPNAQTVSKAFTNKPRGTYTYKCDLKNSYGTSTSSTITVTVNSAPPASDPGVGGTWGSRVFAPYVDVMLWPQFSLNDCYAKTAQKYYTLAFITADTNGNPAWGGVTPMSDNYYFSEIKDIRSKGGDVIISFGGANGTELASASANTDVNTLQSKYQAVIDKYKVTWIDFDIEGALVADKTSTDRRNKAIKGLQADNPNLKIAFCLPVLPSGLTADGLYVLENAKTNGVRVDVVNVMAMDYGDGQAPNPDGKMGDYAIQAATSTITQCTKIGLSPKIGVTPMIGQNDVGSEVFYLTDAQKLLKWADGNSSISLIAMWSSTRDNGTGGVNRQASPKYSGIAQSEFDFTNIFKAFK</sequence>
<dbReference type="Gene3D" id="3.20.20.80">
    <property type="entry name" value="Glycosidases"/>
    <property type="match status" value="1"/>
</dbReference>
<proteinExistence type="predicted"/>
<name>A0A1M7YIU1_9FIRM</name>